<keyword evidence="2" id="KW-0408">Iron</keyword>
<dbReference type="EMBL" id="PFMS01000049">
    <property type="protein sequence ID" value="PIZ16399.1"/>
    <property type="molecule type" value="Genomic_DNA"/>
</dbReference>
<evidence type="ECO:0000256" key="2">
    <source>
        <dbReference type="ARBA" id="ARBA00023004"/>
    </source>
</evidence>
<organism evidence="5 6">
    <name type="scientific">Candidatus Desantisbacteria bacterium CG_4_10_14_0_8_um_filter_39_17</name>
    <dbReference type="NCBI Taxonomy" id="1974542"/>
    <lineage>
        <taxon>Bacteria</taxon>
        <taxon>Candidatus Desantisiibacteriota</taxon>
    </lineage>
</organism>
<dbReference type="Proteomes" id="UP000234145">
    <property type="component" value="Unassembled WGS sequence"/>
</dbReference>
<dbReference type="Gene3D" id="3.30.70.20">
    <property type="match status" value="1"/>
</dbReference>
<comment type="caution">
    <text evidence="5">The sequence shown here is derived from an EMBL/GenBank/DDBJ whole genome shotgun (WGS) entry which is preliminary data.</text>
</comment>
<evidence type="ECO:0000313" key="5">
    <source>
        <dbReference type="EMBL" id="PIZ16399.1"/>
    </source>
</evidence>
<proteinExistence type="predicted"/>
<keyword evidence="1" id="KW-0479">Metal-binding</keyword>
<evidence type="ECO:0000256" key="1">
    <source>
        <dbReference type="ARBA" id="ARBA00022723"/>
    </source>
</evidence>
<evidence type="ECO:0000259" key="4">
    <source>
        <dbReference type="PROSITE" id="PS51379"/>
    </source>
</evidence>
<dbReference type="InterPro" id="IPR017900">
    <property type="entry name" value="4Fe4S_Fe_S_CS"/>
</dbReference>
<dbReference type="PROSITE" id="PS51379">
    <property type="entry name" value="4FE4S_FER_2"/>
    <property type="match status" value="1"/>
</dbReference>
<dbReference type="GO" id="GO:0046872">
    <property type="term" value="F:metal ion binding"/>
    <property type="evidence" value="ECO:0007669"/>
    <property type="project" value="UniProtKB-KW"/>
</dbReference>
<keyword evidence="3" id="KW-0411">Iron-sulfur</keyword>
<dbReference type="PANTHER" id="PTHR42827:SF1">
    <property type="entry name" value="IRON-SULFUR CLUSTER-BINDING PROTEIN"/>
    <property type="match status" value="1"/>
</dbReference>
<reference evidence="6" key="1">
    <citation type="submission" date="2017-09" db="EMBL/GenBank/DDBJ databases">
        <title>Depth-based differentiation of microbial function through sediment-hosted aquifers and enrichment of novel symbionts in the deep terrestrial subsurface.</title>
        <authorList>
            <person name="Probst A.J."/>
            <person name="Ladd B."/>
            <person name="Jarett J.K."/>
            <person name="Geller-Mcgrath D.E."/>
            <person name="Sieber C.M.K."/>
            <person name="Emerson J.B."/>
            <person name="Anantharaman K."/>
            <person name="Thomas B.C."/>
            <person name="Malmstrom R."/>
            <person name="Stieglmeier M."/>
            <person name="Klingl A."/>
            <person name="Woyke T."/>
            <person name="Ryan C.M."/>
            <person name="Banfield J.F."/>
        </authorList>
    </citation>
    <scope>NUCLEOTIDE SEQUENCE [LARGE SCALE GENOMIC DNA]</scope>
</reference>
<evidence type="ECO:0000256" key="3">
    <source>
        <dbReference type="ARBA" id="ARBA00023014"/>
    </source>
</evidence>
<dbReference type="SUPFAM" id="SSF46548">
    <property type="entry name" value="alpha-helical ferredoxin"/>
    <property type="match status" value="1"/>
</dbReference>
<dbReference type="GO" id="GO:0051536">
    <property type="term" value="F:iron-sulfur cluster binding"/>
    <property type="evidence" value="ECO:0007669"/>
    <property type="project" value="UniProtKB-KW"/>
</dbReference>
<dbReference type="PANTHER" id="PTHR42827">
    <property type="entry name" value="IRON-SULFUR CLUSTER-BINDING PROTEIN-RELATED"/>
    <property type="match status" value="1"/>
</dbReference>
<dbReference type="AlphaFoldDB" id="A0A2H9PBS9"/>
<sequence>MFIADSEDGVKMPCYEKNIDVIKNENRKILENLARDMGIHLFGIAFLDPVRQYFHPSIINASAPLKFGISLGFRLSDEIIDGIVDEPTLIYKHHYSTVNHFLDQAALQIANKIQCALGGKSLAIPASQIVDWKQQLGHLPHKTIAYQAGLGWLGRSNLLVNPEFGARVRYVTVLTDLLLEPDKPMNGDCGNCYKCLEVCPAGAITKQGYDLEKCLAKLKEFAKKPGIGQFICGVCVKACPKKD</sequence>
<gene>
    <name evidence="5" type="ORF">COY51_02930</name>
</gene>
<accession>A0A2H9PBS9</accession>
<dbReference type="PROSITE" id="PS00198">
    <property type="entry name" value="4FE4S_FER_1"/>
    <property type="match status" value="1"/>
</dbReference>
<feature type="domain" description="4Fe-4S ferredoxin-type" evidence="4">
    <location>
        <begin position="177"/>
        <end position="209"/>
    </location>
</feature>
<evidence type="ECO:0000313" key="6">
    <source>
        <dbReference type="Proteomes" id="UP000234145"/>
    </source>
</evidence>
<name>A0A2H9PBS9_9BACT</name>
<protein>
    <recommendedName>
        <fullName evidence="4">4Fe-4S ferredoxin-type domain-containing protein</fullName>
    </recommendedName>
</protein>
<dbReference type="InterPro" id="IPR017896">
    <property type="entry name" value="4Fe4S_Fe-S-bd"/>
</dbReference>